<dbReference type="GO" id="GO:0006798">
    <property type="term" value="P:polyphosphate catabolic process"/>
    <property type="evidence" value="ECO:0007669"/>
    <property type="project" value="TreeGrafter"/>
</dbReference>
<gene>
    <name evidence="3" type="ORF">BHYA_0139g00050</name>
</gene>
<feature type="compositionally biased region" description="Low complexity" evidence="1">
    <location>
        <begin position="75"/>
        <end position="85"/>
    </location>
</feature>
<dbReference type="SUPFAM" id="SSF56300">
    <property type="entry name" value="Metallo-dependent phosphatases"/>
    <property type="match status" value="1"/>
</dbReference>
<name>A0A4Z1GL20_9HELO</name>
<sequence length="569" mass="64676">MGEEKRHQLSGGMEKRDEGGKENRDRRRRDRHGDEGKDKEERTAEIRTEPINSEPRRETRGTPQSVEIGRDRPHSSGGNSDSKSSAPVPNHDGRDSIRRVARPPTAIVGNSSLPIKRRGHSSNRGTSGSDRKSNTHPPRLSRDRDPSERRGRDSSTHIYKETPTQSKGEDVTVPFLSRSNRSQDPRPGRRDPSINRGTEKPKLGDSRGSKAAATEDHEKRSGDVPTSKLPTSSPRNKVRVSVLPKCYLPRKEEKTRRLIVFGDVHGMPDAKERLLEHIEYKPASDHQIFGGDMITKGRKSKPSKNATTKGLITIEASKDVVREAIIDGASGVRGNHEDCVLNVKHERNGWQESIDREMDNQFNIQTRKKLRTPDHRDTSDYDLYDALTREERQWLEDLPDILVLGKCGGHNNMVVAHAGLNPFVGLKDQRITETMNIKSIDPVKRYTSSMHAGDKEIKALNKGDRERFSQMIPWFEAWEDKQKNLPPSDQMTVMYGHESKKGLTKRKFSIGLDTGAQRIDKLNPDKYRTLTALVIYHDRCRIVQVKEIKSETGEWEWKPVELTREESIF</sequence>
<dbReference type="PANTHER" id="PTHR42850">
    <property type="entry name" value="METALLOPHOSPHOESTERASE"/>
    <property type="match status" value="1"/>
</dbReference>
<feature type="domain" description="Calcineurin-like phosphoesterase" evidence="2">
    <location>
        <begin position="257"/>
        <end position="443"/>
    </location>
</feature>
<evidence type="ECO:0000256" key="1">
    <source>
        <dbReference type="SAM" id="MobiDB-lite"/>
    </source>
</evidence>
<evidence type="ECO:0000313" key="4">
    <source>
        <dbReference type="Proteomes" id="UP000297814"/>
    </source>
</evidence>
<feature type="compositionally biased region" description="Basic and acidic residues" evidence="1">
    <location>
        <begin position="140"/>
        <end position="160"/>
    </location>
</feature>
<dbReference type="GO" id="GO:0005737">
    <property type="term" value="C:cytoplasm"/>
    <property type="evidence" value="ECO:0007669"/>
    <property type="project" value="TreeGrafter"/>
</dbReference>
<proteinExistence type="predicted"/>
<evidence type="ECO:0000259" key="2">
    <source>
        <dbReference type="Pfam" id="PF00149"/>
    </source>
</evidence>
<reference evidence="3 4" key="1">
    <citation type="submission" date="2017-12" db="EMBL/GenBank/DDBJ databases">
        <title>Comparative genomics of Botrytis spp.</title>
        <authorList>
            <person name="Valero-Jimenez C.A."/>
            <person name="Tapia P."/>
            <person name="Veloso J."/>
            <person name="Silva-Moreno E."/>
            <person name="Staats M."/>
            <person name="Valdes J.H."/>
            <person name="Van Kan J.A.L."/>
        </authorList>
    </citation>
    <scope>NUCLEOTIDE SEQUENCE [LARGE SCALE GENOMIC DNA]</scope>
    <source>
        <strain evidence="3 4">Bh0001</strain>
    </source>
</reference>
<evidence type="ECO:0000313" key="3">
    <source>
        <dbReference type="EMBL" id="TGO35959.1"/>
    </source>
</evidence>
<dbReference type="GO" id="GO:0000298">
    <property type="term" value="F:endopolyphosphatase activity"/>
    <property type="evidence" value="ECO:0007669"/>
    <property type="project" value="TreeGrafter"/>
</dbReference>
<dbReference type="Gene3D" id="3.60.21.10">
    <property type="match status" value="1"/>
</dbReference>
<dbReference type="Proteomes" id="UP000297814">
    <property type="component" value="Unassembled WGS sequence"/>
</dbReference>
<feature type="compositionally biased region" description="Basic and acidic residues" evidence="1">
    <location>
        <begin position="181"/>
        <end position="222"/>
    </location>
</feature>
<dbReference type="Pfam" id="PF00149">
    <property type="entry name" value="Metallophos"/>
    <property type="match status" value="1"/>
</dbReference>
<dbReference type="PANTHER" id="PTHR42850:SF4">
    <property type="entry name" value="ZINC-DEPENDENT ENDOPOLYPHOSPHATASE"/>
    <property type="match status" value="1"/>
</dbReference>
<dbReference type="InterPro" id="IPR050126">
    <property type="entry name" value="Ap4A_hydrolase"/>
</dbReference>
<accession>A0A4Z1GL20</accession>
<keyword evidence="4" id="KW-1185">Reference proteome</keyword>
<dbReference type="EMBL" id="PQXK01000139">
    <property type="protein sequence ID" value="TGO35959.1"/>
    <property type="molecule type" value="Genomic_DNA"/>
</dbReference>
<organism evidence="3 4">
    <name type="scientific">Botrytis hyacinthi</name>
    <dbReference type="NCBI Taxonomy" id="278943"/>
    <lineage>
        <taxon>Eukaryota</taxon>
        <taxon>Fungi</taxon>
        <taxon>Dikarya</taxon>
        <taxon>Ascomycota</taxon>
        <taxon>Pezizomycotina</taxon>
        <taxon>Leotiomycetes</taxon>
        <taxon>Helotiales</taxon>
        <taxon>Sclerotiniaceae</taxon>
        <taxon>Botrytis</taxon>
    </lineage>
</organism>
<comment type="caution">
    <text evidence="3">The sequence shown here is derived from an EMBL/GenBank/DDBJ whole genome shotgun (WGS) entry which is preliminary data.</text>
</comment>
<feature type="compositionally biased region" description="Basic and acidic residues" evidence="1">
    <location>
        <begin position="1"/>
        <end position="60"/>
    </location>
</feature>
<protein>
    <recommendedName>
        <fullName evidence="2">Calcineurin-like phosphoesterase domain-containing protein</fullName>
    </recommendedName>
</protein>
<feature type="region of interest" description="Disordered" evidence="1">
    <location>
        <begin position="1"/>
        <end position="237"/>
    </location>
</feature>
<dbReference type="InterPro" id="IPR004843">
    <property type="entry name" value="Calcineurin-like_PHP"/>
</dbReference>
<dbReference type="AlphaFoldDB" id="A0A4Z1GL20"/>
<dbReference type="InterPro" id="IPR029052">
    <property type="entry name" value="Metallo-depent_PP-like"/>
</dbReference>
<dbReference type="GO" id="GO:0016791">
    <property type="term" value="F:phosphatase activity"/>
    <property type="evidence" value="ECO:0007669"/>
    <property type="project" value="TreeGrafter"/>
</dbReference>